<evidence type="ECO:0000256" key="1">
    <source>
        <dbReference type="SAM" id="Phobius"/>
    </source>
</evidence>
<protein>
    <submittedName>
        <fullName evidence="2">Uncharacterized protein</fullName>
    </submittedName>
</protein>
<dbReference type="Proteomes" id="UP000018130">
    <property type="component" value="Unassembled WGS sequence"/>
</dbReference>
<feature type="transmembrane region" description="Helical" evidence="1">
    <location>
        <begin position="12"/>
        <end position="30"/>
    </location>
</feature>
<comment type="caution">
    <text evidence="2">The sequence shown here is derived from an EMBL/GenBank/DDBJ whole genome shotgun (WGS) entry which is preliminary data.</text>
</comment>
<dbReference type="EMBL" id="CAQN01000242">
    <property type="protein sequence ID" value="CCQ65682.1"/>
    <property type="molecule type" value="Genomic_DNA"/>
</dbReference>
<keyword evidence="1" id="KW-1133">Transmembrane helix</keyword>
<sequence length="56" mass="6130">MQRVINMKLSTLIINAVLAFTFLNGSVLLLDKIESSSLSNPFTSNIAEMPETDSDV</sequence>
<accession>T2JMD3</accession>
<reference evidence="2 3" key="2">
    <citation type="submission" date="2013-09" db="EMBL/GenBank/DDBJ databases">
        <title>Whole genome comparison of six Crocosphaera watsonii strains with differing phenotypes.</title>
        <authorList>
            <person name="Bench S.R."/>
            <person name="Heller P."/>
            <person name="Frank I."/>
            <person name="Arciniega M."/>
            <person name="Shilova I.N."/>
            <person name="Zehr J.P."/>
        </authorList>
    </citation>
    <scope>NUCLEOTIDE SEQUENCE [LARGE SCALE GENOMIC DNA]</scope>
    <source>
        <strain evidence="2 3">WH 0402</strain>
    </source>
</reference>
<evidence type="ECO:0000313" key="3">
    <source>
        <dbReference type="Proteomes" id="UP000018130"/>
    </source>
</evidence>
<reference evidence="2 3" key="1">
    <citation type="submission" date="2013-01" db="EMBL/GenBank/DDBJ databases">
        <authorList>
            <person name="Bench S."/>
        </authorList>
    </citation>
    <scope>NUCLEOTIDE SEQUENCE [LARGE SCALE GENOMIC DNA]</scope>
    <source>
        <strain evidence="2 3">WH 0402</strain>
    </source>
</reference>
<evidence type="ECO:0000313" key="2">
    <source>
        <dbReference type="EMBL" id="CCQ65682.1"/>
    </source>
</evidence>
<keyword evidence="1" id="KW-0472">Membrane</keyword>
<gene>
    <name evidence="2" type="ORF">CWATWH0402_929</name>
</gene>
<dbReference type="AlphaFoldDB" id="T2JMD3"/>
<organism evidence="2 3">
    <name type="scientific">Crocosphaera watsonii WH 0402</name>
    <dbReference type="NCBI Taxonomy" id="1284629"/>
    <lineage>
        <taxon>Bacteria</taxon>
        <taxon>Bacillati</taxon>
        <taxon>Cyanobacteriota</taxon>
        <taxon>Cyanophyceae</taxon>
        <taxon>Oscillatoriophycideae</taxon>
        <taxon>Chroococcales</taxon>
        <taxon>Aphanothecaceae</taxon>
        <taxon>Crocosphaera</taxon>
    </lineage>
</organism>
<keyword evidence="1" id="KW-0812">Transmembrane</keyword>
<name>T2JMD3_CROWT</name>
<proteinExistence type="predicted"/>